<dbReference type="AlphaFoldDB" id="A0A4R4JYP8"/>
<dbReference type="Proteomes" id="UP000295706">
    <property type="component" value="Unassembled WGS sequence"/>
</dbReference>
<dbReference type="InterPro" id="IPR051203">
    <property type="entry name" value="Polysaccharide_Synthase-Rel"/>
</dbReference>
<name>A0A4R4JYP8_9BACT</name>
<dbReference type="Pfam" id="PF02719">
    <property type="entry name" value="Polysacc_synt_2"/>
    <property type="match status" value="1"/>
</dbReference>
<sequence>MFKRVLDSYHHRFVSRRLILAIDLTIVVFSFVAACVLRFNFDFTEINWEIYRYYLVFLVLVRWLCFLKFRSYHGIVRHTSLEDVNLIFQTVSVSSLLVAASSTLLAYVSGQIALYIPVSILLIDYFICLFLMIASRFFVKSMYLDISSKSHRTFPQDVIIYGAGSLGILTRNVLLKDPQRIYNIVCFIDDNPTLINKAVAGVRVLDRQSAFEKYIVNNPLKPEIVLAIQNISSKQKKAILEFFLQSTIVVKVVPTANEWLEGTLSSGQIRKIRIEDLLEREPIELDNLNITKQVGGKVVAITGAAGSIGSEIARQLLHYKPEKLLMIDQSESGLYDLEFELQSYLAEHNSLVELVSIVADVTNEQRMRAVFTCHQPQIVFHAAAYKHVPLMEKYPYEAIKTNVFGTQVVADLAAQCHVEKFVFVSTDKAVNPTNVMGATKRLAEMYVQSLNSHLANSTDFIITRFGNVLGSNGSVVPLFKKQIQSGGPVTVTHPEVIRYFMTIPEACQLVLEAGAMGHGGDVFVFDMGEPVKIEDLARRMIQLSGFVADRDIKITYSGLRPGEKLYEELLGNHEQNLPTHHPKILIARLQVVSFQQIQETLLHLRTALKTGDADAMVTLLKTVIPEYISKNSEFQKLDHLQEDISDPR</sequence>
<gene>
    <name evidence="4" type="ORF">EZE20_22045</name>
</gene>
<comment type="similarity">
    <text evidence="1">Belongs to the polysaccharide synthase family.</text>
</comment>
<dbReference type="PROSITE" id="PS51257">
    <property type="entry name" value="PROKAR_LIPOPROTEIN"/>
    <property type="match status" value="1"/>
</dbReference>
<protein>
    <submittedName>
        <fullName evidence="4">Polysaccharide biosynthesis protein</fullName>
    </submittedName>
</protein>
<feature type="domain" description="Polysaccharide biosynthesis protein CapD-like" evidence="3">
    <location>
        <begin position="299"/>
        <end position="587"/>
    </location>
</feature>
<evidence type="ECO:0000256" key="1">
    <source>
        <dbReference type="ARBA" id="ARBA00007430"/>
    </source>
</evidence>
<dbReference type="SUPFAM" id="SSF51735">
    <property type="entry name" value="NAD(P)-binding Rossmann-fold domains"/>
    <property type="match status" value="1"/>
</dbReference>
<feature type="transmembrane region" description="Helical" evidence="2">
    <location>
        <begin position="20"/>
        <end position="41"/>
    </location>
</feature>
<dbReference type="InterPro" id="IPR029063">
    <property type="entry name" value="SAM-dependent_MTases_sf"/>
</dbReference>
<dbReference type="Pfam" id="PF13727">
    <property type="entry name" value="CoA_binding_3"/>
    <property type="match status" value="1"/>
</dbReference>
<keyword evidence="5" id="KW-1185">Reference proteome</keyword>
<proteinExistence type="inferred from homology"/>
<evidence type="ECO:0000259" key="3">
    <source>
        <dbReference type="Pfam" id="PF02719"/>
    </source>
</evidence>
<dbReference type="InterPro" id="IPR003869">
    <property type="entry name" value="Polysac_CapD-like"/>
</dbReference>
<dbReference type="CDD" id="cd05237">
    <property type="entry name" value="UDP_invert_4-6DH_SDR_e"/>
    <property type="match status" value="1"/>
</dbReference>
<evidence type="ECO:0000313" key="5">
    <source>
        <dbReference type="Proteomes" id="UP000295706"/>
    </source>
</evidence>
<evidence type="ECO:0000256" key="2">
    <source>
        <dbReference type="SAM" id="Phobius"/>
    </source>
</evidence>
<dbReference type="OrthoDB" id="9803111at2"/>
<dbReference type="PANTHER" id="PTHR43318:SF1">
    <property type="entry name" value="POLYSACCHARIDE BIOSYNTHESIS PROTEIN EPSC-RELATED"/>
    <property type="match status" value="1"/>
</dbReference>
<feature type="transmembrane region" description="Helical" evidence="2">
    <location>
        <begin position="53"/>
        <end position="72"/>
    </location>
</feature>
<keyword evidence="2" id="KW-0812">Transmembrane</keyword>
<dbReference type="EMBL" id="SMJU01000019">
    <property type="protein sequence ID" value="TDB59863.1"/>
    <property type="molecule type" value="Genomic_DNA"/>
</dbReference>
<evidence type="ECO:0000313" key="4">
    <source>
        <dbReference type="EMBL" id="TDB59863.1"/>
    </source>
</evidence>
<accession>A0A4R4JYP8</accession>
<keyword evidence="2" id="KW-0472">Membrane</keyword>
<organism evidence="4 5">
    <name type="scientific">Arundinibacter roseus</name>
    <dbReference type="NCBI Taxonomy" id="2070510"/>
    <lineage>
        <taxon>Bacteria</taxon>
        <taxon>Pseudomonadati</taxon>
        <taxon>Bacteroidota</taxon>
        <taxon>Cytophagia</taxon>
        <taxon>Cytophagales</taxon>
        <taxon>Spirosomataceae</taxon>
        <taxon>Arundinibacter</taxon>
    </lineage>
</organism>
<dbReference type="Gene3D" id="3.40.50.720">
    <property type="entry name" value="NAD(P)-binding Rossmann-like Domain"/>
    <property type="match status" value="2"/>
</dbReference>
<dbReference type="SUPFAM" id="SSF53335">
    <property type="entry name" value="S-adenosyl-L-methionine-dependent methyltransferases"/>
    <property type="match status" value="1"/>
</dbReference>
<comment type="caution">
    <text evidence="4">The sequence shown here is derived from an EMBL/GenBank/DDBJ whole genome shotgun (WGS) entry which is preliminary data.</text>
</comment>
<dbReference type="PANTHER" id="PTHR43318">
    <property type="entry name" value="UDP-N-ACETYLGLUCOSAMINE 4,6-DEHYDRATASE"/>
    <property type="match status" value="1"/>
</dbReference>
<keyword evidence="2" id="KW-1133">Transmembrane helix</keyword>
<feature type="transmembrane region" description="Helical" evidence="2">
    <location>
        <begin position="114"/>
        <end position="139"/>
    </location>
</feature>
<reference evidence="4 5" key="1">
    <citation type="submission" date="2019-02" db="EMBL/GenBank/DDBJ databases">
        <title>Arundinibacter roseus gen. nov., sp. nov., a new member of the family Cytophagaceae.</title>
        <authorList>
            <person name="Szuroczki S."/>
            <person name="Khayer B."/>
            <person name="Sproer C."/>
            <person name="Toumi M."/>
            <person name="Szabo A."/>
            <person name="Felfoldi T."/>
            <person name="Schumann P."/>
            <person name="Toth E."/>
        </authorList>
    </citation>
    <scope>NUCLEOTIDE SEQUENCE [LARGE SCALE GENOMIC DNA]</scope>
    <source>
        <strain evidence="4 5">DMA-k-7a</strain>
    </source>
</reference>
<dbReference type="InterPro" id="IPR036291">
    <property type="entry name" value="NAD(P)-bd_dom_sf"/>
</dbReference>